<dbReference type="InterPro" id="IPR029058">
    <property type="entry name" value="AB_hydrolase_fold"/>
</dbReference>
<name>A0A4T0AS99_AURPU</name>
<dbReference type="AlphaFoldDB" id="A0A4T0AS99"/>
<proteinExistence type="predicted"/>
<evidence type="ECO:0000313" key="2">
    <source>
        <dbReference type="Proteomes" id="UP000309734"/>
    </source>
</evidence>
<dbReference type="EMBL" id="QZBS01000052">
    <property type="protein sequence ID" value="THZ75700.1"/>
    <property type="molecule type" value="Genomic_DNA"/>
</dbReference>
<comment type="caution">
    <text evidence="1">The sequence shown here is derived from an EMBL/GenBank/DDBJ whole genome shotgun (WGS) entry which is preliminary data.</text>
</comment>
<organism evidence="1 2">
    <name type="scientific">Aureobasidium pullulans</name>
    <name type="common">Black yeast</name>
    <name type="synonym">Pullularia pullulans</name>
    <dbReference type="NCBI Taxonomy" id="5580"/>
    <lineage>
        <taxon>Eukaryota</taxon>
        <taxon>Fungi</taxon>
        <taxon>Dikarya</taxon>
        <taxon>Ascomycota</taxon>
        <taxon>Pezizomycotina</taxon>
        <taxon>Dothideomycetes</taxon>
        <taxon>Dothideomycetidae</taxon>
        <taxon>Dothideales</taxon>
        <taxon>Saccotheciaceae</taxon>
        <taxon>Aureobasidium</taxon>
    </lineage>
</organism>
<accession>A0A4T0AS99</accession>
<dbReference type="Gene3D" id="3.40.50.1820">
    <property type="entry name" value="alpha/beta hydrolase"/>
    <property type="match status" value="1"/>
</dbReference>
<evidence type="ECO:0008006" key="3">
    <source>
        <dbReference type="Google" id="ProtNLM"/>
    </source>
</evidence>
<reference evidence="1 2" key="1">
    <citation type="submission" date="2018-10" db="EMBL/GenBank/DDBJ databases">
        <title>Fifty Aureobasidium pullulans genomes reveal a recombining polyextremotolerant generalist.</title>
        <authorList>
            <person name="Gostincar C."/>
            <person name="Turk M."/>
            <person name="Zajc J."/>
            <person name="Gunde-Cimerman N."/>
        </authorList>
    </citation>
    <scope>NUCLEOTIDE SEQUENCE [LARGE SCALE GENOMIC DNA]</scope>
    <source>
        <strain evidence="1 2">EXF-3519</strain>
    </source>
</reference>
<sequence length="97" mass="10402">MMFKAGTQIHGASAAFLNSPAPQTQDPELAAKMQDYWISFVKTMGPNGGKNNSSGVQRNETSFSVLEVYGSDVSVKADEDTDGRCGFLLGHSENITN</sequence>
<evidence type="ECO:0000313" key="1">
    <source>
        <dbReference type="EMBL" id="THZ75700.1"/>
    </source>
</evidence>
<dbReference type="Proteomes" id="UP000309734">
    <property type="component" value="Unassembled WGS sequence"/>
</dbReference>
<gene>
    <name evidence="1" type="ORF">D6C85_02741</name>
</gene>
<protein>
    <recommendedName>
        <fullName evidence="3">Carboxylesterase type B domain-containing protein</fullName>
    </recommendedName>
</protein>